<reference evidence="1 2" key="1">
    <citation type="submission" date="2023-06" db="EMBL/GenBank/DDBJ databases">
        <authorList>
            <person name="Ham H."/>
            <person name="Park D.S."/>
        </authorList>
    </citation>
    <scope>NUCLEOTIDE SEQUENCE [LARGE SCALE GENOMIC DNA]</scope>
    <source>
        <strain evidence="1 2">KACC 17005</strain>
    </source>
</reference>
<organism evidence="1 2">
    <name type="scientific">Paracidovorax citrulli</name>
    <name type="common">Acidovorax citrulli</name>
    <dbReference type="NCBI Taxonomy" id="80869"/>
    <lineage>
        <taxon>Bacteria</taxon>
        <taxon>Pseudomonadati</taxon>
        <taxon>Pseudomonadota</taxon>
        <taxon>Betaproteobacteria</taxon>
        <taxon>Burkholderiales</taxon>
        <taxon>Comamonadaceae</taxon>
        <taxon>Paracidovorax</taxon>
    </lineage>
</organism>
<proteinExistence type="predicted"/>
<dbReference type="EMBL" id="CP127363">
    <property type="protein sequence ID" value="WIY47316.1"/>
    <property type="molecule type" value="Genomic_DNA"/>
</dbReference>
<accession>A0ABY9AK59</accession>
<dbReference type="Proteomes" id="UP001242732">
    <property type="component" value="Chromosome"/>
</dbReference>
<evidence type="ECO:0000313" key="1">
    <source>
        <dbReference type="EMBL" id="WIY47316.1"/>
    </source>
</evidence>
<sequence>MADLWPLLISLSHVSLVVGLMRQSSRIDRLLALKPRPFDHIVCKPGDVVCIELPPGLSKSVQRQFRDAAAEFAKEMKVEFFVVADGVRISGAKQ</sequence>
<evidence type="ECO:0000313" key="2">
    <source>
        <dbReference type="Proteomes" id="UP001242732"/>
    </source>
</evidence>
<dbReference type="RefSeq" id="WP_011794888.1">
    <property type="nucleotide sequence ID" value="NZ_CP023687.1"/>
</dbReference>
<keyword evidence="2" id="KW-1185">Reference proteome</keyword>
<gene>
    <name evidence="1" type="ORF">QRO08_15925</name>
</gene>
<name>A0ABY9AK59_PARCI</name>
<protein>
    <submittedName>
        <fullName evidence="1">Uncharacterized protein</fullName>
    </submittedName>
</protein>